<dbReference type="EMBL" id="KT957089">
    <property type="protein sequence ID" value="AOT85578.1"/>
    <property type="molecule type" value="Genomic_DNA"/>
</dbReference>
<evidence type="ECO:0000313" key="3">
    <source>
        <dbReference type="Proteomes" id="UP000502721"/>
    </source>
</evidence>
<keyword evidence="3" id="KW-1185">Reference proteome</keyword>
<feature type="compositionally biased region" description="Low complexity" evidence="1">
    <location>
        <begin position="187"/>
        <end position="196"/>
    </location>
</feature>
<proteinExistence type="predicted"/>
<feature type="region of interest" description="Disordered" evidence="1">
    <location>
        <begin position="184"/>
        <end position="218"/>
    </location>
</feature>
<dbReference type="RefSeq" id="YP_010086722.1">
    <property type="nucleotide sequence ID" value="NC_055467.1"/>
</dbReference>
<dbReference type="Proteomes" id="UP000502721">
    <property type="component" value="Segment"/>
</dbReference>
<feature type="region of interest" description="Disordered" evidence="1">
    <location>
        <begin position="140"/>
        <end position="161"/>
    </location>
</feature>
<organism evidence="2 3">
    <name type="scientific">Cyclophragma undans nucleopolyhedrovirus</name>
    <dbReference type="NCBI Taxonomy" id="1906244"/>
    <lineage>
        <taxon>Viruses</taxon>
        <taxon>Viruses incertae sedis</taxon>
        <taxon>Naldaviricetes</taxon>
        <taxon>Lefavirales</taxon>
        <taxon>Baculoviridae</taxon>
        <taxon>Alphabaculovirus</taxon>
        <taxon>Alphabaculovirus cycundantis</taxon>
    </lineage>
</organism>
<sequence length="218" mass="24991">MVFHVFYNGYHVEKRFSQKFLTYIYRSQTAKLRTTQLPPDLKECVDWHSSTRKQLYVLNKHVYEHLLRCSHRYYWPDGRKFVCRHYKHSNETSRNRRTPTTTTTTATAAAAITSAAVKNCQCDRKPLRCSKVIKVDKRRRRLSGGGDDDGDGGNGSLSSTLRLLSSPVPADNWCDELEIYARNNGYDESPLPSSSLEEGELLDGHDETFVQPIQMSPV</sequence>
<reference evidence="2" key="1">
    <citation type="submission" date="2018-05" db="EMBL/GenBank/DDBJ databases">
        <title>Genome sequence and analysis of Cyclophragma undans nucleopolyhedrovirus: a distinct group I alphabaculovirus.</title>
        <authorList>
            <person name="Zhu Z."/>
            <person name="Yin F."/>
            <person name="Liu X."/>
            <person name="Hou D."/>
            <person name="Wang J."/>
            <person name="Zhang L."/>
            <person name="Arif B."/>
            <person name="Wang H."/>
            <person name="Deng F."/>
            <person name="Hu Z."/>
        </authorList>
    </citation>
    <scope>NUCLEOTIDE SEQUENCE [LARGE SCALE GENOMIC DNA]</scope>
    <source>
        <strain evidence="2">Whiov</strain>
    </source>
</reference>
<dbReference type="KEGG" id="vg:65101940"/>
<evidence type="ECO:0000313" key="2">
    <source>
        <dbReference type="EMBL" id="AOT85578.1"/>
    </source>
</evidence>
<accession>A0A288Q7K9</accession>
<name>A0A288Q7K9_9ABAC</name>
<dbReference type="GeneID" id="65101940"/>
<evidence type="ECO:0000256" key="1">
    <source>
        <dbReference type="SAM" id="MobiDB-lite"/>
    </source>
</evidence>
<protein>
    <submittedName>
        <fullName evidence="2">Lef-6</fullName>
    </submittedName>
</protein>